<dbReference type="HOGENOM" id="CLU_012817_13_1_4"/>
<feature type="region of interest" description="Disordered" evidence="3">
    <location>
        <begin position="153"/>
        <end position="174"/>
    </location>
</feature>
<dbReference type="STRING" id="522306.CAP2UW1_1343"/>
<dbReference type="Gene3D" id="1.20.1600.10">
    <property type="entry name" value="Outer membrane efflux proteins (OEP)"/>
    <property type="match status" value="1"/>
</dbReference>
<feature type="region of interest" description="Disordered" evidence="3">
    <location>
        <begin position="62"/>
        <end position="92"/>
    </location>
</feature>
<reference evidence="4" key="1">
    <citation type="submission" date="2009-08" db="EMBL/GenBank/DDBJ databases">
        <authorList>
            <consortium name="US DOE Joint Genome Institute"/>
            <person name="Lucas S."/>
            <person name="Copeland A."/>
            <person name="Lapidus A."/>
            <person name="Glavina del Rio T."/>
            <person name="Dalin E."/>
            <person name="Tice H."/>
            <person name="Bruce D."/>
            <person name="Barry K."/>
            <person name="Pitluck S."/>
            <person name="Lowry S."/>
            <person name="Larimer F."/>
            <person name="Land M."/>
            <person name="Hauser L."/>
            <person name="Kyrpides N."/>
            <person name="Ivanova N."/>
            <person name="McMahon K.D."/>
            <person name="Hugenholtz P."/>
        </authorList>
    </citation>
    <scope>NUCLEOTIDE SEQUENCE</scope>
    <source>
        <strain evidence="4">UW-1</strain>
    </source>
</reference>
<feature type="region of interest" description="Disordered" evidence="3">
    <location>
        <begin position="637"/>
        <end position="666"/>
    </location>
</feature>
<dbReference type="AlphaFoldDB" id="C7RSF4"/>
<evidence type="ECO:0000256" key="3">
    <source>
        <dbReference type="SAM" id="MobiDB-lite"/>
    </source>
</evidence>
<keyword evidence="2" id="KW-0564">Palmitate</keyword>
<dbReference type="OrthoDB" id="9770517at2"/>
<dbReference type="PANTHER" id="PTHR30203">
    <property type="entry name" value="OUTER MEMBRANE CATION EFFLUX PROTEIN"/>
    <property type="match status" value="1"/>
</dbReference>
<dbReference type="Gene3D" id="2.20.200.10">
    <property type="entry name" value="Outer membrane efflux proteins (OEP)"/>
    <property type="match status" value="1"/>
</dbReference>
<feature type="compositionally biased region" description="Low complexity" evidence="3">
    <location>
        <begin position="75"/>
        <end position="87"/>
    </location>
</feature>
<keyword evidence="2" id="KW-0812">Transmembrane</keyword>
<dbReference type="InterPro" id="IPR003423">
    <property type="entry name" value="OMP_efflux"/>
</dbReference>
<sequence>MHDSGNSLLDPCGRVRLLRHCGYALVATLLCGCLSKPYGSDLPVLQLPAQYQNAAPGEATAAVSGASPAVESQDPATSSPIAAPPTADETPVDWWRDFGNRELQALVDRGLANNPDVRIALNRIVQAKARADQANGARYPALSAPLTIAEQAPGGTTVGTAPAGSVSSAGGRNTSQKTFQASIRADWRLDIWGEQSALADSANFQLWRAVYERENVQRNLAGSLAASYVEFLSLNDRLRIAMETEDVLSATLASIEKRVKVGDATLSELEQQRAAIFAVRASIPTLEQQRFDALAAIAFLVATVPGNLTLSDDGLDSLAIPGVAAGVPSSLLLRRPDVRAAEAQLLAADADVAVARARILPPMDLSAQIGYSSVALSQLFVPRALFWSVVDSLTVSIFDGGRKRNEQVFSQAVQEEMVESYARTVYRAMKEAETALAAVRLSERRLAAQREASQAARRAWEISTRVYAVGGIDYLSLLETQRSYHRYLDDYQKGRMELFRGYISLFQALGGGLKATRQAPAGDNAAVGSPRALPAAADGIPVDDGAGVSSETFWQVELGGLHHRSTIGATWRDLHSRYADLMAGRAIRPRLQGRIDDDRDGQQSWYRLYVAKFASPPEAERFCLALKSDQQRCRVISSESDETLLAPTATSPAERAGPSSVAKGTP</sequence>
<dbReference type="GO" id="GO:0015562">
    <property type="term" value="F:efflux transmembrane transporter activity"/>
    <property type="evidence" value="ECO:0007669"/>
    <property type="project" value="InterPro"/>
</dbReference>
<dbReference type="Pfam" id="PF02321">
    <property type="entry name" value="OEP"/>
    <property type="match status" value="2"/>
</dbReference>
<evidence type="ECO:0000256" key="1">
    <source>
        <dbReference type="ARBA" id="ARBA00007613"/>
    </source>
</evidence>
<feature type="compositionally biased region" description="Polar residues" evidence="3">
    <location>
        <begin position="165"/>
        <end position="174"/>
    </location>
</feature>
<evidence type="ECO:0000313" key="4">
    <source>
        <dbReference type="EMBL" id="ACV34667.1"/>
    </source>
</evidence>
<keyword evidence="2" id="KW-0472">Membrane</keyword>
<dbReference type="PANTHER" id="PTHR30203:SF33">
    <property type="entry name" value="BLR4455 PROTEIN"/>
    <property type="match status" value="1"/>
</dbReference>
<dbReference type="NCBIfam" id="TIGR01845">
    <property type="entry name" value="outer_NodT"/>
    <property type="match status" value="1"/>
</dbReference>
<dbReference type="KEGG" id="app:CAP2UW1_1343"/>
<dbReference type="GO" id="GO:0005886">
    <property type="term" value="C:plasma membrane"/>
    <property type="evidence" value="ECO:0007669"/>
    <property type="project" value="UniProtKB-SubCell"/>
</dbReference>
<dbReference type="InterPro" id="IPR010131">
    <property type="entry name" value="MdtP/NodT-like"/>
</dbReference>
<keyword evidence="2 4" id="KW-0449">Lipoprotein</keyword>
<comment type="subcellular location">
    <subcellularLocation>
        <location evidence="2">Cell membrane</location>
        <topology evidence="2">Lipid-anchor</topology>
    </subcellularLocation>
</comment>
<dbReference type="eggNOG" id="COG1538">
    <property type="taxonomic scope" value="Bacteria"/>
</dbReference>
<reference evidence="4" key="2">
    <citation type="submission" date="2009-09" db="EMBL/GenBank/DDBJ databases">
        <title>Complete sequence of chromosome of Candidatus Accumulibacter phosphatis clade IIA str. UW-1.</title>
        <authorList>
            <consortium name="US DOE Joint Genome Institute"/>
            <person name="Martin H.G."/>
            <person name="Ivanova N."/>
            <person name="Kunin V."/>
            <person name="Warnecke F."/>
            <person name="Barry K."/>
            <person name="He S."/>
            <person name="Salamov A."/>
            <person name="Szeto E."/>
            <person name="Dalin E."/>
            <person name="Pangilinan J.L."/>
            <person name="Lapidus A."/>
            <person name="Lowry S."/>
            <person name="Kyrpides N.C."/>
            <person name="McMahon K.D."/>
            <person name="Hugenholtz P."/>
        </authorList>
    </citation>
    <scope>NUCLEOTIDE SEQUENCE [LARGE SCALE GENOMIC DNA]</scope>
    <source>
        <strain evidence="4">UW-1</strain>
    </source>
</reference>
<dbReference type="SUPFAM" id="SSF56954">
    <property type="entry name" value="Outer membrane efflux proteins (OEP)"/>
    <property type="match status" value="1"/>
</dbReference>
<name>C7RSF4_ACCRE</name>
<gene>
    <name evidence="4" type="ordered locus">CAP2UW1_1343</name>
</gene>
<keyword evidence="2" id="KW-1134">Transmembrane beta strand</keyword>
<feature type="compositionally biased region" description="Low complexity" evidence="3">
    <location>
        <begin position="153"/>
        <end position="164"/>
    </location>
</feature>
<accession>C7RSF4</accession>
<evidence type="ECO:0000256" key="2">
    <source>
        <dbReference type="RuleBase" id="RU362097"/>
    </source>
</evidence>
<comment type="similarity">
    <text evidence="1 2">Belongs to the outer membrane factor (OMF) (TC 1.B.17) family.</text>
</comment>
<protein>
    <submittedName>
        <fullName evidence="4">RND efflux system, outer membrane lipoprotein, NodT family</fullName>
    </submittedName>
</protein>
<proteinExistence type="inferred from homology"/>
<dbReference type="EMBL" id="CP001715">
    <property type="protein sequence ID" value="ACV34667.1"/>
    <property type="molecule type" value="Genomic_DNA"/>
</dbReference>
<organism evidence="4">
    <name type="scientific">Accumulibacter regalis</name>
    <dbReference type="NCBI Taxonomy" id="522306"/>
    <lineage>
        <taxon>Bacteria</taxon>
        <taxon>Pseudomonadati</taxon>
        <taxon>Pseudomonadota</taxon>
        <taxon>Betaproteobacteria</taxon>
        <taxon>Candidatus Accumulibacter</taxon>
    </lineage>
</organism>